<dbReference type="CDD" id="cd03786">
    <property type="entry name" value="GTB_UDP-GlcNAc_2-Epimerase"/>
    <property type="match status" value="1"/>
</dbReference>
<accession>A0A6N2Y7V9</accession>
<name>A0A6N2Y7V9_FINMA</name>
<dbReference type="InterPro" id="IPR003331">
    <property type="entry name" value="UDP_GlcNAc_Epimerase_2_dom"/>
</dbReference>
<dbReference type="SUPFAM" id="SSF53756">
    <property type="entry name" value="UDP-Glycosyltransferase/glycogen phosphorylase"/>
    <property type="match status" value="1"/>
</dbReference>
<dbReference type="NCBIfam" id="TIGR00236">
    <property type="entry name" value="wecB"/>
    <property type="match status" value="1"/>
</dbReference>
<dbReference type="AlphaFoldDB" id="A0A6N2Y7V9"/>
<dbReference type="PANTHER" id="PTHR43174">
    <property type="entry name" value="UDP-N-ACETYLGLUCOSAMINE 2-EPIMERASE"/>
    <property type="match status" value="1"/>
</dbReference>
<dbReference type="Gene3D" id="3.40.50.2000">
    <property type="entry name" value="Glycogen Phosphorylase B"/>
    <property type="match status" value="2"/>
</dbReference>
<keyword evidence="1 3" id="KW-0413">Isomerase</keyword>
<evidence type="ECO:0000256" key="1">
    <source>
        <dbReference type="RuleBase" id="RU003513"/>
    </source>
</evidence>
<dbReference type="InterPro" id="IPR029767">
    <property type="entry name" value="WecB-like"/>
</dbReference>
<dbReference type="RefSeq" id="WP_154273017.1">
    <property type="nucleotide sequence ID" value="NZ_CACRTP010000001.1"/>
</dbReference>
<dbReference type="Pfam" id="PF02350">
    <property type="entry name" value="Epimerase_2"/>
    <property type="match status" value="1"/>
</dbReference>
<comment type="similarity">
    <text evidence="1">Belongs to the UDP-N-acetylglucosamine 2-epimerase family.</text>
</comment>
<sequence length="364" mass="41637">MKIVTVVGARPQFIKAAMVSKELRKNYDEVMIHTGQHFDYNMSEVFFEEMNIPYPDYNLGISGGTHGEMTGKMLIEIEKILIKEQPDMVLLYGDTNSTLAGALSAVKLHIPICHVEAGNRLGTLDNPEEVNRIMTDHSSKVLCCCTESALDFLKKEGLEDRATLVGDPMYDAFLEYSNQVGDEIPEKMIDLDGEEVDLPESFYYLTCHRAENTASIKPLSEILAAMEELDEKCIYPVHPRNQKMVQELSKKHKYTNIIFCKPVGYMMSVYLVNHAKKIVTDSGGLQREAYFARKQCVTIFDHIVWPETMTEKRNQLSKPNKDEILKLLNEKVDFENYDYPFGDGHSSRKIIECIKNYFNQSEEN</sequence>
<reference evidence="3" key="1">
    <citation type="submission" date="2019-11" db="EMBL/GenBank/DDBJ databases">
        <authorList>
            <person name="Feng L."/>
        </authorList>
    </citation>
    <scope>NUCLEOTIDE SEQUENCE</scope>
    <source>
        <strain evidence="3">FmagnaLFYP121</strain>
    </source>
</reference>
<proteinExistence type="inferred from homology"/>
<feature type="domain" description="UDP-N-acetylglucosamine 2-epimerase" evidence="2">
    <location>
        <begin position="24"/>
        <end position="355"/>
    </location>
</feature>
<gene>
    <name evidence="3" type="primary">wbpI</name>
    <name evidence="3" type="ORF">FMLFYP121_00048</name>
</gene>
<dbReference type="PANTHER" id="PTHR43174:SF1">
    <property type="entry name" value="UDP-N-ACETYLGLUCOSAMINE 2-EPIMERASE"/>
    <property type="match status" value="1"/>
</dbReference>
<dbReference type="EMBL" id="CACRTP010000001">
    <property type="protein sequence ID" value="VYT62283.1"/>
    <property type="molecule type" value="Genomic_DNA"/>
</dbReference>
<evidence type="ECO:0000259" key="2">
    <source>
        <dbReference type="Pfam" id="PF02350"/>
    </source>
</evidence>
<protein>
    <submittedName>
        <fullName evidence="3">UDP-2,3-diacetamido-2,3-dideoxy-D-glucuronate 2-epimerase</fullName>
        <ecNumber evidence="3">5.1.3.23</ecNumber>
    </submittedName>
</protein>
<dbReference type="GO" id="GO:0016853">
    <property type="term" value="F:isomerase activity"/>
    <property type="evidence" value="ECO:0007669"/>
    <property type="project" value="UniProtKB-KW"/>
</dbReference>
<dbReference type="EC" id="5.1.3.23" evidence="3"/>
<organism evidence="3">
    <name type="scientific">Finegoldia magna</name>
    <name type="common">Peptostreptococcus magnus</name>
    <dbReference type="NCBI Taxonomy" id="1260"/>
    <lineage>
        <taxon>Bacteria</taxon>
        <taxon>Bacillati</taxon>
        <taxon>Bacillota</taxon>
        <taxon>Tissierellia</taxon>
        <taxon>Tissierellales</taxon>
        <taxon>Peptoniphilaceae</taxon>
        <taxon>Finegoldia</taxon>
    </lineage>
</organism>
<evidence type="ECO:0000313" key="3">
    <source>
        <dbReference type="EMBL" id="VYT62283.1"/>
    </source>
</evidence>